<dbReference type="AlphaFoldDB" id="A0A813Y587"/>
<evidence type="ECO:0000313" key="3">
    <source>
        <dbReference type="Proteomes" id="UP000663854"/>
    </source>
</evidence>
<protein>
    <submittedName>
        <fullName evidence="2">Uncharacterized protein</fullName>
    </submittedName>
</protein>
<evidence type="ECO:0000256" key="1">
    <source>
        <dbReference type="SAM" id="SignalP"/>
    </source>
</evidence>
<dbReference type="Proteomes" id="UP000663854">
    <property type="component" value="Unassembled WGS sequence"/>
</dbReference>
<keyword evidence="1" id="KW-0732">Signal</keyword>
<accession>A0A813Y587</accession>
<reference evidence="2" key="1">
    <citation type="submission" date="2021-02" db="EMBL/GenBank/DDBJ databases">
        <authorList>
            <person name="Nowell W R."/>
        </authorList>
    </citation>
    <scope>NUCLEOTIDE SEQUENCE</scope>
</reference>
<gene>
    <name evidence="2" type="ORF">PYM288_LOCUS8392</name>
</gene>
<organism evidence="2 3">
    <name type="scientific">Rotaria sordida</name>
    <dbReference type="NCBI Taxonomy" id="392033"/>
    <lineage>
        <taxon>Eukaryota</taxon>
        <taxon>Metazoa</taxon>
        <taxon>Spiralia</taxon>
        <taxon>Gnathifera</taxon>
        <taxon>Rotifera</taxon>
        <taxon>Eurotatoria</taxon>
        <taxon>Bdelloidea</taxon>
        <taxon>Philodinida</taxon>
        <taxon>Philodinidae</taxon>
        <taxon>Rotaria</taxon>
    </lineage>
</organism>
<sequence>MLPKFYFLIILGFFVINVNAVKYIGPLTEKECKAYLASNNINKRLQAVFSCPKKWRTKHKVNRLMCINFIQIGTLNRLTKRTLLLNQNIQ</sequence>
<feature type="signal peptide" evidence="1">
    <location>
        <begin position="1"/>
        <end position="20"/>
    </location>
</feature>
<evidence type="ECO:0000313" key="2">
    <source>
        <dbReference type="EMBL" id="CAF0877946.1"/>
    </source>
</evidence>
<proteinExistence type="predicted"/>
<comment type="caution">
    <text evidence="2">The sequence shown here is derived from an EMBL/GenBank/DDBJ whole genome shotgun (WGS) entry which is preliminary data.</text>
</comment>
<feature type="chain" id="PRO_5032581145" evidence="1">
    <location>
        <begin position="21"/>
        <end position="90"/>
    </location>
</feature>
<name>A0A813Y587_9BILA</name>
<dbReference type="EMBL" id="CAJNOH010000111">
    <property type="protein sequence ID" value="CAF0877946.1"/>
    <property type="molecule type" value="Genomic_DNA"/>
</dbReference>